<evidence type="ECO:0000256" key="5">
    <source>
        <dbReference type="ARBA" id="ARBA00022729"/>
    </source>
</evidence>
<keyword evidence="3" id="KW-0433">Leucine-rich repeat</keyword>
<feature type="region of interest" description="Disordered" evidence="12">
    <location>
        <begin position="1"/>
        <end position="34"/>
    </location>
</feature>
<comment type="subcellular location">
    <subcellularLocation>
        <location evidence="1">Cell membrane</location>
    </subcellularLocation>
    <subcellularLocation>
        <location evidence="11">Endomembrane system</location>
        <topology evidence="11">Single-pass membrane protein</topology>
    </subcellularLocation>
</comment>
<dbReference type="GO" id="GO:0005886">
    <property type="term" value="C:plasma membrane"/>
    <property type="evidence" value="ECO:0007669"/>
    <property type="project" value="UniProtKB-SubCell"/>
</dbReference>
<evidence type="ECO:0000256" key="9">
    <source>
        <dbReference type="ARBA" id="ARBA00023170"/>
    </source>
</evidence>
<evidence type="ECO:0008006" key="16">
    <source>
        <dbReference type="Google" id="ProtNLM"/>
    </source>
</evidence>
<dbReference type="PANTHER" id="PTHR48052:SF8">
    <property type="entry name" value="LRR RECEPTOR-LIKE SERINE_THREONINE-PROTEIN KINASE FLS2"/>
    <property type="match status" value="1"/>
</dbReference>
<gene>
    <name evidence="14" type="ORF">CYCCA115_LOCUS15290</name>
</gene>
<evidence type="ECO:0000313" key="14">
    <source>
        <dbReference type="EMBL" id="CAJ1954698.1"/>
    </source>
</evidence>
<evidence type="ECO:0000256" key="13">
    <source>
        <dbReference type="SAM" id="Phobius"/>
    </source>
</evidence>
<dbReference type="InterPro" id="IPR032675">
    <property type="entry name" value="LRR_dom_sf"/>
</dbReference>
<reference evidence="14" key="1">
    <citation type="submission" date="2023-08" db="EMBL/GenBank/DDBJ databases">
        <authorList>
            <person name="Audoor S."/>
            <person name="Bilcke G."/>
        </authorList>
    </citation>
    <scope>NUCLEOTIDE SEQUENCE</scope>
</reference>
<evidence type="ECO:0000313" key="15">
    <source>
        <dbReference type="Proteomes" id="UP001295423"/>
    </source>
</evidence>
<dbReference type="FunFam" id="3.80.10.10:FF:000041">
    <property type="entry name" value="LRR receptor-like serine/threonine-protein kinase ERECTA"/>
    <property type="match status" value="1"/>
</dbReference>
<dbReference type="Pfam" id="PF00560">
    <property type="entry name" value="LRR_1"/>
    <property type="match status" value="3"/>
</dbReference>
<keyword evidence="7 13" id="KW-1133">Transmembrane helix</keyword>
<protein>
    <recommendedName>
        <fullName evidence="16">Leucine-rich repeat-containing N-terminal plant-type domain-containing protein</fullName>
    </recommendedName>
</protein>
<evidence type="ECO:0000256" key="2">
    <source>
        <dbReference type="ARBA" id="ARBA00022475"/>
    </source>
</evidence>
<dbReference type="SUPFAM" id="SSF52058">
    <property type="entry name" value="L domain-like"/>
    <property type="match status" value="1"/>
</dbReference>
<dbReference type="PANTHER" id="PTHR48052">
    <property type="entry name" value="UNNAMED PRODUCT"/>
    <property type="match status" value="1"/>
</dbReference>
<keyword evidence="6" id="KW-0677">Repeat</keyword>
<evidence type="ECO:0000256" key="3">
    <source>
        <dbReference type="ARBA" id="ARBA00022614"/>
    </source>
</evidence>
<evidence type="ECO:0000256" key="8">
    <source>
        <dbReference type="ARBA" id="ARBA00023136"/>
    </source>
</evidence>
<keyword evidence="5" id="KW-0732">Signal</keyword>
<dbReference type="Gene3D" id="3.80.10.10">
    <property type="entry name" value="Ribonuclease Inhibitor"/>
    <property type="match status" value="1"/>
</dbReference>
<name>A0AAD2JIZ5_9STRA</name>
<accession>A0AAD2JIZ5</accession>
<feature type="region of interest" description="Disordered" evidence="12">
    <location>
        <begin position="107"/>
        <end position="130"/>
    </location>
</feature>
<dbReference type="EMBL" id="CAKOGP040001869">
    <property type="protein sequence ID" value="CAJ1954698.1"/>
    <property type="molecule type" value="Genomic_DNA"/>
</dbReference>
<keyword evidence="2" id="KW-1003">Cell membrane</keyword>
<feature type="region of interest" description="Disordered" evidence="12">
    <location>
        <begin position="74"/>
        <end position="94"/>
    </location>
</feature>
<dbReference type="Proteomes" id="UP001295423">
    <property type="component" value="Unassembled WGS sequence"/>
</dbReference>
<evidence type="ECO:0000256" key="11">
    <source>
        <dbReference type="ARBA" id="ARBA00037847"/>
    </source>
</evidence>
<evidence type="ECO:0000256" key="6">
    <source>
        <dbReference type="ARBA" id="ARBA00022737"/>
    </source>
</evidence>
<organism evidence="14 15">
    <name type="scientific">Cylindrotheca closterium</name>
    <dbReference type="NCBI Taxonomy" id="2856"/>
    <lineage>
        <taxon>Eukaryota</taxon>
        <taxon>Sar</taxon>
        <taxon>Stramenopiles</taxon>
        <taxon>Ochrophyta</taxon>
        <taxon>Bacillariophyta</taxon>
        <taxon>Bacillariophyceae</taxon>
        <taxon>Bacillariophycidae</taxon>
        <taxon>Bacillariales</taxon>
        <taxon>Bacillariaceae</taxon>
        <taxon>Cylindrotheca</taxon>
    </lineage>
</organism>
<evidence type="ECO:0000256" key="10">
    <source>
        <dbReference type="ARBA" id="ARBA00023180"/>
    </source>
</evidence>
<keyword evidence="4 13" id="KW-0812">Transmembrane</keyword>
<feature type="compositionally biased region" description="Basic and acidic residues" evidence="12">
    <location>
        <begin position="20"/>
        <end position="30"/>
    </location>
</feature>
<comment type="caution">
    <text evidence="14">The sequence shown here is derived from an EMBL/GenBank/DDBJ whole genome shotgun (WGS) entry which is preliminary data.</text>
</comment>
<feature type="transmembrane region" description="Helical" evidence="13">
    <location>
        <begin position="44"/>
        <end position="66"/>
    </location>
</feature>
<keyword evidence="9" id="KW-0675">Receptor</keyword>
<dbReference type="GO" id="GO:0012505">
    <property type="term" value="C:endomembrane system"/>
    <property type="evidence" value="ECO:0007669"/>
    <property type="project" value="UniProtKB-SubCell"/>
</dbReference>
<sequence>MTKSDTDSDNTDLESPSTEDSTKGSKENPTKKSSWRLPVTQRTLHILFFGTLVGLLVCLGIGLYSLKRLEDAKVVEDESPEAPPKATKGDDDDLAFDIRPPSYSIKTDVPTVAPSETRVDNASPPPSVNVKGENLLQELRSIFGQEIAIKIQNRNSPLNKSYTWIIDQDEYVKTNPNAATVQRFMLAAFYYATGGRRARSTWNLCSAVPVRTSRGDENRDTSLPIRCVFEEGESVCAFLDEFRECPEYYQDWEMPPTAPKKRWLSNSFECDWYGISCNDDGEVYQIALPNNGLEGSLIPEMTALEKLTHINLDYNSIGGPMPSLNKMDIHELSLAWNSIVGRLELSDQWPNLERLVLGDGNNLNISISPRFGLNEKLGNLDLSGNNIDSGLPGDQAAYNWGVLTDLRLANCNLGGSLPDGLSGLSNLVSLDVQQNRLTGNLPSLLWKFANLQSLRLEYNYFHGTLSSEIGNLINLRKLSIVDIGLTGTLPSEFSKLQKLESVSLQHNAFRSPVPAAMCSTQIMPELHTLEADCGWRGFGCTCCTLCCEAIVFDPNKCHSQ</sequence>
<evidence type="ECO:0000256" key="12">
    <source>
        <dbReference type="SAM" id="MobiDB-lite"/>
    </source>
</evidence>
<evidence type="ECO:0000256" key="4">
    <source>
        <dbReference type="ARBA" id="ARBA00022692"/>
    </source>
</evidence>
<evidence type="ECO:0000256" key="1">
    <source>
        <dbReference type="ARBA" id="ARBA00004236"/>
    </source>
</evidence>
<dbReference type="AlphaFoldDB" id="A0AAD2JIZ5"/>
<dbReference type="InterPro" id="IPR001611">
    <property type="entry name" value="Leu-rich_rpt"/>
</dbReference>
<keyword evidence="15" id="KW-1185">Reference proteome</keyword>
<keyword evidence="8 13" id="KW-0472">Membrane</keyword>
<proteinExistence type="predicted"/>
<keyword evidence="10" id="KW-0325">Glycoprotein</keyword>
<evidence type="ECO:0000256" key="7">
    <source>
        <dbReference type="ARBA" id="ARBA00022989"/>
    </source>
</evidence>